<dbReference type="Pfam" id="PF09744">
    <property type="entry name" value="RH1"/>
    <property type="match status" value="1"/>
</dbReference>
<evidence type="ECO:0000256" key="9">
    <source>
        <dbReference type="ARBA" id="ARBA00023228"/>
    </source>
</evidence>
<dbReference type="InterPro" id="IPR015943">
    <property type="entry name" value="WD40/YVTN_repeat-like_dom_sf"/>
</dbReference>
<dbReference type="Pfam" id="PF19056">
    <property type="entry name" value="WD40_2"/>
    <property type="match status" value="1"/>
</dbReference>
<evidence type="ECO:0000256" key="8">
    <source>
        <dbReference type="ARBA" id="ARBA00023136"/>
    </source>
</evidence>
<accession>A0A665VH12</accession>
<evidence type="ECO:0000256" key="7">
    <source>
        <dbReference type="ARBA" id="ARBA00023054"/>
    </source>
</evidence>
<gene>
    <name evidence="19" type="primary">spag9b</name>
</gene>
<feature type="region of interest" description="Disordered" evidence="16">
    <location>
        <begin position="849"/>
        <end position="879"/>
    </location>
</feature>
<feature type="domain" description="RH1" evidence="17">
    <location>
        <begin position="6"/>
        <end position="94"/>
    </location>
</feature>
<keyword evidence="9" id="KW-0458">Lysosome</keyword>
<comment type="function">
    <text evidence="10">The JNK-interacting protein (JIP) group of scaffold proteins selectively mediates JNK signaling by aggregating specific components of the MAPK cascade to form a functional JNK signaling module. Regulates lysosomal positioning by acting as an adapter protein which links PIP4P1-positive lysosomes to the dynein-dynactin complex. Assists PIKFYVE selective functionality in microtubule-based endosome-to-TGN trafficking.</text>
</comment>
<keyword evidence="20" id="KW-1185">Reference proteome</keyword>
<dbReference type="FunFam" id="2.130.10.10:FF:000700">
    <property type="entry name" value="Sperm-associated antigen 9a"/>
    <property type="match status" value="1"/>
</dbReference>
<comment type="subcellular location">
    <subcellularLocation>
        <location evidence="1">Cytoplasm</location>
        <location evidence="1">Perinuclear region</location>
    </subcellularLocation>
    <subcellularLocation>
        <location evidence="2">Lysosome membrane</location>
    </subcellularLocation>
</comment>
<dbReference type="Gene3D" id="1.20.5.1000">
    <property type="entry name" value="arf6 gtpase in complex with a specific effector, jip4"/>
    <property type="match status" value="1"/>
</dbReference>
<evidence type="ECO:0000256" key="2">
    <source>
        <dbReference type="ARBA" id="ARBA00004656"/>
    </source>
</evidence>
<feature type="compositionally biased region" description="Basic and acidic residues" evidence="16">
    <location>
        <begin position="215"/>
        <end position="224"/>
    </location>
</feature>
<dbReference type="PANTHER" id="PTHR13886">
    <property type="entry name" value="JNK/SAPK-ASSOCIATED PROTEIN"/>
    <property type="match status" value="1"/>
</dbReference>
<dbReference type="GO" id="GO:0008432">
    <property type="term" value="F:JUN kinase binding"/>
    <property type="evidence" value="ECO:0007669"/>
    <property type="project" value="TreeGrafter"/>
</dbReference>
<dbReference type="PANTHER" id="PTHR13886:SF2">
    <property type="entry name" value="C-JUN-AMINO-TERMINAL KINASE-INTERACTING PROTEIN 4"/>
    <property type="match status" value="1"/>
</dbReference>
<evidence type="ECO:0000259" key="18">
    <source>
        <dbReference type="PROSITE" id="PS51777"/>
    </source>
</evidence>
<feature type="coiled-coil region" evidence="15">
    <location>
        <begin position="471"/>
        <end position="570"/>
    </location>
</feature>
<dbReference type="OMA" id="NDNITAC"/>
<feature type="region of interest" description="Disordered" evidence="16">
    <location>
        <begin position="1270"/>
        <end position="1292"/>
    </location>
</feature>
<dbReference type="Ensembl" id="ENSENLT00000031889.1">
    <property type="protein sequence ID" value="ENSENLP00000030986.1"/>
    <property type="gene ID" value="ENSENLG00000013668.1"/>
</dbReference>
<organism evidence="19 20">
    <name type="scientific">Echeneis naucrates</name>
    <name type="common">Live sharksucker</name>
    <dbReference type="NCBI Taxonomy" id="173247"/>
    <lineage>
        <taxon>Eukaryota</taxon>
        <taxon>Metazoa</taxon>
        <taxon>Chordata</taxon>
        <taxon>Craniata</taxon>
        <taxon>Vertebrata</taxon>
        <taxon>Euteleostomi</taxon>
        <taxon>Actinopterygii</taxon>
        <taxon>Neopterygii</taxon>
        <taxon>Teleostei</taxon>
        <taxon>Neoteleostei</taxon>
        <taxon>Acanthomorphata</taxon>
        <taxon>Carangaria</taxon>
        <taxon>Carangiformes</taxon>
        <taxon>Echeneidae</taxon>
        <taxon>Echeneis</taxon>
    </lineage>
</organism>
<dbReference type="GO" id="GO:0030159">
    <property type="term" value="F:signaling receptor complex adaptor activity"/>
    <property type="evidence" value="ECO:0007669"/>
    <property type="project" value="TreeGrafter"/>
</dbReference>
<evidence type="ECO:0000256" key="12">
    <source>
        <dbReference type="ARBA" id="ARBA00075367"/>
    </source>
</evidence>
<feature type="compositionally biased region" description="Polar residues" evidence="16">
    <location>
        <begin position="234"/>
        <end position="244"/>
    </location>
</feature>
<evidence type="ECO:0000256" key="15">
    <source>
        <dbReference type="SAM" id="Coils"/>
    </source>
</evidence>
<protein>
    <recommendedName>
        <fullName evidence="11">C-Jun-amino-terminal kinase-interacting protein 4</fullName>
    </recommendedName>
    <alternativeName>
        <fullName evidence="13">JNK-associated leucine-zipper protein</fullName>
    </alternativeName>
    <alternativeName>
        <fullName evidence="14">Mitogen-activated protein kinase 8-interacting protein 4</fullName>
    </alternativeName>
    <alternativeName>
        <fullName evidence="12">Sperm-associated antigen 9</fullName>
    </alternativeName>
</protein>
<dbReference type="PROSITE" id="PS51777">
    <property type="entry name" value="RH2"/>
    <property type="match status" value="1"/>
</dbReference>
<reference evidence="19" key="2">
    <citation type="submission" date="2025-08" db="UniProtKB">
        <authorList>
            <consortium name="Ensembl"/>
        </authorList>
    </citation>
    <scope>IDENTIFICATION</scope>
</reference>
<dbReference type="SUPFAM" id="SSF50978">
    <property type="entry name" value="WD40 repeat-like"/>
    <property type="match status" value="1"/>
</dbReference>
<dbReference type="InterPro" id="IPR032486">
    <property type="entry name" value="JIP_LZII"/>
</dbReference>
<dbReference type="FunFam" id="1.20.5.1000:FF:000001">
    <property type="entry name" value="C-Jun-amino-terminal kinase-interacting protein 3 isoform X2"/>
    <property type="match status" value="1"/>
</dbReference>
<dbReference type="PROSITE" id="PS51776">
    <property type="entry name" value="RH1"/>
    <property type="match status" value="1"/>
</dbReference>
<evidence type="ECO:0000256" key="11">
    <source>
        <dbReference type="ARBA" id="ARBA00071160"/>
    </source>
</evidence>
<dbReference type="GO" id="GO:0005829">
    <property type="term" value="C:cytosol"/>
    <property type="evidence" value="ECO:0007669"/>
    <property type="project" value="UniProtKB-ARBA"/>
</dbReference>
<feature type="region of interest" description="Disordered" evidence="16">
    <location>
        <begin position="898"/>
        <end position="933"/>
    </location>
</feature>
<evidence type="ECO:0000256" key="5">
    <source>
        <dbReference type="ARBA" id="ARBA00022553"/>
    </source>
</evidence>
<dbReference type="GO" id="GO:0048471">
    <property type="term" value="C:perinuclear region of cytoplasm"/>
    <property type="evidence" value="ECO:0007669"/>
    <property type="project" value="UniProtKB-SubCell"/>
</dbReference>
<dbReference type="FunFam" id="1.20.58.1770:FF:000001">
    <property type="entry name" value="C-Jun-amino-terminal kinase-interacting protein 3 isoform X1"/>
    <property type="match status" value="1"/>
</dbReference>
<dbReference type="InterPro" id="IPR034743">
    <property type="entry name" value="RH1"/>
</dbReference>
<dbReference type="Gene3D" id="2.130.10.10">
    <property type="entry name" value="YVTN repeat-like/Quinoprotein amine dehydrogenase"/>
    <property type="match status" value="1"/>
</dbReference>
<dbReference type="Pfam" id="PF16471">
    <property type="entry name" value="JIP_LZII"/>
    <property type="match status" value="1"/>
</dbReference>
<evidence type="ECO:0000256" key="16">
    <source>
        <dbReference type="SAM" id="MobiDB-lite"/>
    </source>
</evidence>
<feature type="domain" description="RH2" evidence="18">
    <location>
        <begin position="542"/>
        <end position="649"/>
    </location>
</feature>
<keyword evidence="7 15" id="KW-0175">Coiled coil</keyword>
<evidence type="ECO:0000256" key="10">
    <source>
        <dbReference type="ARBA" id="ARBA00056878"/>
    </source>
</evidence>
<keyword evidence="8" id="KW-0472">Membrane</keyword>
<feature type="compositionally biased region" description="Polar residues" evidence="16">
    <location>
        <begin position="333"/>
        <end position="354"/>
    </location>
</feature>
<evidence type="ECO:0000259" key="17">
    <source>
        <dbReference type="PROSITE" id="PS51776"/>
    </source>
</evidence>
<dbReference type="GO" id="GO:0019894">
    <property type="term" value="F:kinesin binding"/>
    <property type="evidence" value="ECO:0007669"/>
    <property type="project" value="TreeGrafter"/>
</dbReference>
<evidence type="ECO:0000256" key="14">
    <source>
        <dbReference type="ARBA" id="ARBA00078388"/>
    </source>
</evidence>
<feature type="coiled-coil region" evidence="15">
    <location>
        <begin position="60"/>
        <end position="101"/>
    </location>
</feature>
<dbReference type="Proteomes" id="UP000472264">
    <property type="component" value="Chromosome 19"/>
</dbReference>
<evidence type="ECO:0000313" key="19">
    <source>
        <dbReference type="Ensembl" id="ENSENLP00000030986.1"/>
    </source>
</evidence>
<reference evidence="19" key="1">
    <citation type="submission" date="2021-04" db="EMBL/GenBank/DDBJ databases">
        <authorList>
            <consortium name="Wellcome Sanger Institute Data Sharing"/>
        </authorList>
    </citation>
    <scope>NUCLEOTIDE SEQUENCE [LARGE SCALE GENOMIC DNA]</scope>
</reference>
<name>A0A665VH12_ECHNA</name>
<evidence type="ECO:0000256" key="6">
    <source>
        <dbReference type="ARBA" id="ARBA00022990"/>
    </source>
</evidence>
<feature type="compositionally biased region" description="Basic and acidic residues" evidence="16">
    <location>
        <begin position="907"/>
        <end position="919"/>
    </location>
</feature>
<evidence type="ECO:0000256" key="3">
    <source>
        <dbReference type="ARBA" id="ARBA00009866"/>
    </source>
</evidence>
<dbReference type="InterPro" id="IPR036322">
    <property type="entry name" value="WD40_repeat_dom_sf"/>
</dbReference>
<sequence>MELDSVVLYQDDSGNSTMMSDRVSGLASSIYREFERLIEKYDEDVVKELMPLVVAVLENLDSVSAVNQEHEVELELLKEDNEQLVTQYEREKALRKHTEERYIALEDSQDGEKKDLQGRLVMLESHSRHLEMKTKNYADQISRLEEREAELKKEYNTLHQRHTEMIHSYMEHLERTKHQHAATQAEPPDAGTPARARKERPISMGIFQLPGPERMTPDLQREPVDTPSEPWRFNNLSQPRSNISLKDELAGTNHRGSKSGGSKSTTPSPSQGGSSKSNTSTPLSSRDGASTSVSPMSPQGGSSAMAISGSATASDVAVESVDTSLREREASDFKQNLDCNSGKPDSNKNISAMQEGQRGHESGPTPITGGDDEAENLEKSEVQAIIESTPELDMDLDSCRGTSTPAKGGVENLAFDRNTDSLFEELSSAGNDLIGDVDDGADLLGMGREVEHLIQENTQLMETKNALNVVKNDLIARLDELSCEKEVLQGELDTVNQAKSKLEEKNQELEEELKKIRGELEEAKQKVKNENEDDSDVPTAQRKRFTRVEMARVLMERNQYKERLMELQEAVRWTEMIRASKENPALPEKKKSSLWQFSFSRLFSSSGGATKKPAVESPVNVKYNAPTSQVQPSVKKKSSTLQQLPGDKSKAFDFLNEEAAATDDVVSRREQKRAQYQQVKAHVQKEDGRVQAYGWSLPKKFKANGGQVESKMKNLPVPVFLRPLDEKDASMKLWCAAGVNLSGGKTRDGGLIVGASVFYSDVPGPESPKKKTGSQSSLDKLDQDLKDQQQELRQEDDLSSLVWICTSTQSTTKAVVIDANQPGNILESFFVCNSHVLCITSVPGARETDYPAGEEVPPTSEVGPVGDSSSSAASKSSVGGDSVLGGITVVGCAADGTTAVPQTADSTGKDGETESRPAEEATEATEASGGLTDHRETLRGVYTEHVFTDPLGAKQTAETPIGYSQRESDLLKDGVSSDPTAEDQDLMREEAQKMSSVLPTMWLGAQNGCVYVHSSVAQWKKCLHSIKLKDSVLGIVHVKGRVLVGLSDGTLAIFHRGVDGQWDLTNYHLLDLGRPHHSIRCMTIVHDKVWCGYRNKIYVVQPKAMKIEKSFDAHPRKDSQVRQLAWHGDGIWVSIRLDSTLRLFHAHTYQHLQDVDIEPYVSKMLGTGRLGFSFVRITALMISCNRLWIGTGNGVIISIPLSETVANKGTKAAGNQPGNAVRVYGDDSGDKVTAGTFVPYCSMVHAQLCFHGHRDAVKFFTAVPGHTVPSASSGGDAAGDKTADATAQEGSRSMLVMSGGEGYIDFRMGDEDGEAEEGDNPPMKLQPFLAKAERSHLIVWQILMNED</sequence>
<proteinExistence type="inferred from homology"/>
<feature type="compositionally biased region" description="Low complexity" evidence="16">
    <location>
        <begin position="862"/>
        <end position="879"/>
    </location>
</feature>
<keyword evidence="5" id="KW-0597">Phosphoprotein</keyword>
<comment type="similarity">
    <text evidence="3">Belongs to the JIP scaffold family.</text>
</comment>
<evidence type="ECO:0000313" key="20">
    <source>
        <dbReference type="Proteomes" id="UP000472264"/>
    </source>
</evidence>
<feature type="compositionally biased region" description="Low complexity" evidence="16">
    <location>
        <begin position="260"/>
        <end position="285"/>
    </location>
</feature>
<evidence type="ECO:0000256" key="13">
    <source>
        <dbReference type="ARBA" id="ARBA00077184"/>
    </source>
</evidence>
<dbReference type="InterPro" id="IPR039911">
    <property type="entry name" value="JIP3/JIP4"/>
</dbReference>
<dbReference type="GO" id="GO:0016192">
    <property type="term" value="P:vesicle-mediated transport"/>
    <property type="evidence" value="ECO:0007669"/>
    <property type="project" value="TreeGrafter"/>
</dbReference>
<dbReference type="Gene3D" id="1.20.58.1770">
    <property type="match status" value="1"/>
</dbReference>
<dbReference type="InterPro" id="IPR034744">
    <property type="entry name" value="RH2"/>
</dbReference>
<feature type="coiled-coil region" evidence="15">
    <location>
        <begin position="127"/>
        <end position="161"/>
    </location>
</feature>
<feature type="region of interest" description="Disordered" evidence="16">
    <location>
        <begin position="953"/>
        <end position="982"/>
    </location>
</feature>
<feature type="region of interest" description="Disordered" evidence="16">
    <location>
        <begin position="175"/>
        <end position="373"/>
    </location>
</feature>
<evidence type="ECO:0000256" key="4">
    <source>
        <dbReference type="ARBA" id="ARBA00022490"/>
    </source>
</evidence>
<reference evidence="19" key="3">
    <citation type="submission" date="2025-09" db="UniProtKB">
        <authorList>
            <consortium name="Ensembl"/>
        </authorList>
    </citation>
    <scope>IDENTIFICATION</scope>
</reference>
<keyword evidence="4" id="KW-0963">Cytoplasm</keyword>
<dbReference type="InParanoid" id="A0A665VH12"/>
<feature type="compositionally biased region" description="Low complexity" evidence="16">
    <location>
        <begin position="300"/>
        <end position="314"/>
    </location>
</feature>
<keyword evidence="6" id="KW-0007">Acetylation</keyword>
<dbReference type="GO" id="GO:0005765">
    <property type="term" value="C:lysosomal membrane"/>
    <property type="evidence" value="ECO:0007669"/>
    <property type="project" value="UniProtKB-SubCell"/>
</dbReference>
<evidence type="ECO:0000256" key="1">
    <source>
        <dbReference type="ARBA" id="ARBA00004556"/>
    </source>
</evidence>
<dbReference type="GO" id="GO:0005078">
    <property type="term" value="F:MAP-kinase scaffold activity"/>
    <property type="evidence" value="ECO:0007669"/>
    <property type="project" value="InterPro"/>
</dbReference>
<feature type="compositionally biased region" description="Polar residues" evidence="16">
    <location>
        <begin position="287"/>
        <end position="299"/>
    </location>
</feature>